<keyword evidence="2" id="KW-1185">Reference proteome</keyword>
<organism evidence="1 2">
    <name type="scientific">Acinetobacter brisouii CIP 110357</name>
    <dbReference type="NCBI Taxonomy" id="1341683"/>
    <lineage>
        <taxon>Bacteria</taxon>
        <taxon>Pseudomonadati</taxon>
        <taxon>Pseudomonadota</taxon>
        <taxon>Gammaproteobacteria</taxon>
        <taxon>Moraxellales</taxon>
        <taxon>Moraxellaceae</taxon>
        <taxon>Acinetobacter</taxon>
    </lineage>
</organism>
<gene>
    <name evidence="1" type="ORF">P255_00975</name>
</gene>
<dbReference type="OrthoDB" id="10015522at2"/>
<protein>
    <submittedName>
        <fullName evidence="1">Uncharacterized protein</fullName>
    </submittedName>
</protein>
<proteinExistence type="predicted"/>
<dbReference type="Proteomes" id="UP000018418">
    <property type="component" value="Unassembled WGS sequence"/>
</dbReference>
<reference evidence="1 2" key="1">
    <citation type="submission" date="2013-10" db="EMBL/GenBank/DDBJ databases">
        <title>The Genome Sequence of Acinetobacter brisouii CIP 110357.</title>
        <authorList>
            <consortium name="The Broad Institute Genomics Platform"/>
            <consortium name="The Broad Institute Genome Sequencing Center for Infectious Disease"/>
            <person name="Cerqueira G."/>
            <person name="Feldgarden M."/>
            <person name="Courvalin P."/>
            <person name="Grillot-Courvalin C."/>
            <person name="Clermont D."/>
            <person name="Rocha E."/>
            <person name="Yoon E.-J."/>
            <person name="Nemec A."/>
            <person name="Young S.K."/>
            <person name="Zeng Q."/>
            <person name="Gargeya S."/>
            <person name="Fitzgerald M."/>
            <person name="Abouelleil A."/>
            <person name="Alvarado L."/>
            <person name="Berlin A.M."/>
            <person name="Chapman S.B."/>
            <person name="Gainer-Dewar J."/>
            <person name="Goldberg J."/>
            <person name="Gnerre S."/>
            <person name="Griggs A."/>
            <person name="Gujja S."/>
            <person name="Hansen M."/>
            <person name="Howarth C."/>
            <person name="Imamovic A."/>
            <person name="Ireland A."/>
            <person name="Larimer J."/>
            <person name="McCowan C."/>
            <person name="Murphy C."/>
            <person name="Pearson M."/>
            <person name="Poon T.W."/>
            <person name="Priest M."/>
            <person name="Roberts A."/>
            <person name="Saif S."/>
            <person name="Shea T."/>
            <person name="Sykes S."/>
            <person name="Wortman J."/>
            <person name="Nusbaum C."/>
            <person name="Birren B."/>
        </authorList>
    </citation>
    <scope>NUCLEOTIDE SEQUENCE [LARGE SCALE GENOMIC DNA]</scope>
    <source>
        <strain evidence="1 2">CIP 110357</strain>
    </source>
</reference>
<name>V2UTB9_9GAMM</name>
<sequence length="75" mass="8085">MATAAVVLTTTPQQVSSGTSGVRIQSHKYKFKWVASTSQPTDLSIFHLDSDVYIEGKGAIWAWQDLGTTGTVIVT</sequence>
<dbReference type="RefSeq" id="WP_004900975.1">
    <property type="nucleotide sequence ID" value="NZ_BBTI01000029.1"/>
</dbReference>
<evidence type="ECO:0000313" key="2">
    <source>
        <dbReference type="Proteomes" id="UP000018418"/>
    </source>
</evidence>
<dbReference type="AlphaFoldDB" id="V2UTB9"/>
<dbReference type="PATRIC" id="fig|1341683.3.peg.965"/>
<dbReference type="HOGENOM" id="CLU_198014_0_0_6"/>
<accession>V2UTB9</accession>
<comment type="caution">
    <text evidence="1">The sequence shown here is derived from an EMBL/GenBank/DDBJ whole genome shotgun (WGS) entry which is preliminary data.</text>
</comment>
<evidence type="ECO:0000313" key="1">
    <source>
        <dbReference type="EMBL" id="ESK51880.1"/>
    </source>
</evidence>
<dbReference type="EMBL" id="AYEU01000004">
    <property type="protein sequence ID" value="ESK51880.1"/>
    <property type="molecule type" value="Genomic_DNA"/>
</dbReference>